<protein>
    <submittedName>
        <fullName evidence="1">Uncharacterized protein</fullName>
    </submittedName>
</protein>
<dbReference type="InterPro" id="IPR046674">
    <property type="entry name" value="DUF6544"/>
</dbReference>
<dbReference type="EMBL" id="JACBXQ010000002">
    <property type="protein sequence ID" value="MBG9986193.1"/>
    <property type="molecule type" value="Genomic_DNA"/>
</dbReference>
<evidence type="ECO:0000313" key="1">
    <source>
        <dbReference type="EMBL" id="MBG9986193.1"/>
    </source>
</evidence>
<name>A0ABS0LPW4_9LACT</name>
<comment type="caution">
    <text evidence="1">The sequence shown here is derived from an EMBL/GenBank/DDBJ whole genome shotgun (WGS) entry which is preliminary data.</text>
</comment>
<proteinExistence type="predicted"/>
<keyword evidence="2" id="KW-1185">Reference proteome</keyword>
<dbReference type="Proteomes" id="UP000721415">
    <property type="component" value="Unassembled WGS sequence"/>
</dbReference>
<dbReference type="Pfam" id="PF20181">
    <property type="entry name" value="DUF6544"/>
    <property type="match status" value="1"/>
</dbReference>
<organism evidence="1 2">
    <name type="scientific">Facklamia lactis</name>
    <dbReference type="NCBI Taxonomy" id="2749967"/>
    <lineage>
        <taxon>Bacteria</taxon>
        <taxon>Bacillati</taxon>
        <taxon>Bacillota</taxon>
        <taxon>Bacilli</taxon>
        <taxon>Lactobacillales</taxon>
        <taxon>Aerococcaceae</taxon>
        <taxon>Facklamia</taxon>
    </lineage>
</organism>
<reference evidence="1 2" key="1">
    <citation type="submission" date="2020-07" db="EMBL/GenBank/DDBJ databases">
        <title>Facklamia lactis sp. nov., isolated from raw milk.</title>
        <authorList>
            <person name="Doll E.V."/>
            <person name="Huptas C."/>
            <person name="Staib L."/>
            <person name="Wenning M."/>
            <person name="Scherer S."/>
        </authorList>
    </citation>
    <scope>NUCLEOTIDE SEQUENCE [LARGE SCALE GENOMIC DNA]</scope>
    <source>
        <strain evidence="1 2">DSM 111018</strain>
    </source>
</reference>
<evidence type="ECO:0000313" key="2">
    <source>
        <dbReference type="Proteomes" id="UP000721415"/>
    </source>
</evidence>
<accession>A0ABS0LPW4</accession>
<sequence>MDRDKPKMTIDYDVTESCLASKRIAYIESQLYSLKFNGYDIFLDHEASMQGELLNRFKLFKQEGDHLKQGEMLTYLSEVFLMPNALFNDAINFKMLDRKRVSATITHKNEQLEGVFEFNEAGEMVRFTTEQRPNVDAKGNTTYRTWIAECQDYQVNEQGIKVPTRFIASWLIEGEKFEYFDGEISAIEYY</sequence>
<gene>
    <name evidence="1" type="ORF">HZY91_04705</name>
</gene>